<evidence type="ECO:0000313" key="4">
    <source>
        <dbReference type="Proteomes" id="UP000007127"/>
    </source>
</evidence>
<dbReference type="Proteomes" id="UP000007127">
    <property type="component" value="Chromosome"/>
</dbReference>
<evidence type="ECO:0000256" key="1">
    <source>
        <dbReference type="SAM" id="MobiDB-lite"/>
    </source>
</evidence>
<accession>A0AB72UC19</accession>
<dbReference type="AlphaFoldDB" id="A0AB72UC19"/>
<keyword evidence="2" id="KW-1133">Transmembrane helix</keyword>
<organism evidence="3 4">
    <name type="scientific">Thalassospira xiamenensis M-5 = DSM 17429</name>
    <dbReference type="NCBI Taxonomy" id="1123366"/>
    <lineage>
        <taxon>Bacteria</taxon>
        <taxon>Pseudomonadati</taxon>
        <taxon>Pseudomonadota</taxon>
        <taxon>Alphaproteobacteria</taxon>
        <taxon>Rhodospirillales</taxon>
        <taxon>Thalassospiraceae</taxon>
        <taxon>Thalassospira</taxon>
    </lineage>
</organism>
<dbReference type="RefSeq" id="WP_007091640.1">
    <property type="nucleotide sequence ID" value="NZ_CP004388.1"/>
</dbReference>
<feature type="compositionally biased region" description="Polar residues" evidence="1">
    <location>
        <begin position="147"/>
        <end position="157"/>
    </location>
</feature>
<keyword evidence="2" id="KW-0812">Transmembrane</keyword>
<feature type="region of interest" description="Disordered" evidence="1">
    <location>
        <begin position="60"/>
        <end position="172"/>
    </location>
</feature>
<dbReference type="KEGG" id="txi:TH3_07920"/>
<feature type="compositionally biased region" description="Basic residues" evidence="1">
    <location>
        <begin position="243"/>
        <end position="255"/>
    </location>
</feature>
<protein>
    <submittedName>
        <fullName evidence="3">Uncharacterized protein</fullName>
    </submittedName>
</protein>
<dbReference type="EMBL" id="CP004388">
    <property type="protein sequence ID" value="AJD51704.1"/>
    <property type="molecule type" value="Genomic_DNA"/>
</dbReference>
<feature type="compositionally biased region" description="Basic and acidic residues" evidence="1">
    <location>
        <begin position="73"/>
        <end position="82"/>
    </location>
</feature>
<evidence type="ECO:0000313" key="3">
    <source>
        <dbReference type="EMBL" id="AJD51704.1"/>
    </source>
</evidence>
<keyword evidence="2" id="KW-0472">Membrane</keyword>
<sequence length="300" mass="32628">MTDDEKRKPQRAPGRFVTTKEIVKKRQPVSPVAKTKMKRYDRKEAIDWDMERQRAEARARLLSRGFDVPEILQPRRPEKDPDNPDVSAPDPDMARDISGTAMAGPKPAAPKKIKPVTANDLRSTGKPGDRPKPNRHVLAGNAALYQAQPNGAQTNAAQEDPRGGGDGTGNAYKEYLESLGDGVQTGLDMHNDIAGRVDDLKSTSRNGSGNIDLPDNSANWLSQEEARRLNAGIVSPAHSARVGGRKATKQRRANKKATERRNALAIDKVLPKLGAYMVAAIAVGYVLVLVYTELGKLISG</sequence>
<proteinExistence type="predicted"/>
<gene>
    <name evidence="3" type="ORF">TH3_07920</name>
</gene>
<dbReference type="GeneID" id="31927260"/>
<feature type="transmembrane region" description="Helical" evidence="2">
    <location>
        <begin position="273"/>
        <end position="292"/>
    </location>
</feature>
<reference evidence="3 4" key="1">
    <citation type="journal article" date="2012" name="J. Bacteriol.">
        <title>Genome sequence of Thalassospira xiamenensis type strain M-5.</title>
        <authorList>
            <person name="Lai Q."/>
            <person name="Shao Z."/>
        </authorList>
    </citation>
    <scope>NUCLEOTIDE SEQUENCE [LARGE SCALE GENOMIC DNA]</scope>
    <source>
        <strain evidence="3 4">M-5</strain>
    </source>
</reference>
<feature type="region of interest" description="Disordered" evidence="1">
    <location>
        <begin position="238"/>
        <end position="257"/>
    </location>
</feature>
<evidence type="ECO:0000256" key="2">
    <source>
        <dbReference type="SAM" id="Phobius"/>
    </source>
</evidence>
<name>A0AB72UC19_9PROT</name>